<dbReference type="PROSITE" id="PS51755">
    <property type="entry name" value="OMPR_PHOB"/>
    <property type="match status" value="1"/>
</dbReference>
<dbReference type="HOGENOM" id="CLU_361219_0_0_0"/>
<feature type="transmembrane region" description="Helical" evidence="4">
    <location>
        <begin position="117"/>
        <end position="136"/>
    </location>
</feature>
<evidence type="ECO:0000256" key="2">
    <source>
        <dbReference type="PROSITE-ProRule" id="PRU00339"/>
    </source>
</evidence>
<dbReference type="SMART" id="SM00862">
    <property type="entry name" value="Trans_reg_C"/>
    <property type="match status" value="1"/>
</dbReference>
<reference evidence="6 7" key="1">
    <citation type="submission" date="2011-11" db="EMBL/GenBank/DDBJ databases">
        <title>Complete sequence of Granulicella mallensis MP5ACTX8.</title>
        <authorList>
            <consortium name="US DOE Joint Genome Institute"/>
            <person name="Lucas S."/>
            <person name="Copeland A."/>
            <person name="Lapidus A."/>
            <person name="Cheng J.-F."/>
            <person name="Goodwin L."/>
            <person name="Pitluck S."/>
            <person name="Peters L."/>
            <person name="Lu M."/>
            <person name="Detter J.C."/>
            <person name="Han C."/>
            <person name="Tapia R."/>
            <person name="Land M."/>
            <person name="Hauser L."/>
            <person name="Kyrpides N."/>
            <person name="Ivanova N."/>
            <person name="Mikhailova N."/>
            <person name="Pagani I."/>
            <person name="Rawat S."/>
            <person name="Mannisto M."/>
            <person name="Haggblom M."/>
            <person name="Woyke T."/>
        </authorList>
    </citation>
    <scope>NUCLEOTIDE SEQUENCE [LARGE SCALE GENOMIC DNA]</scope>
    <source>
        <strain evidence="7">ATCC BAA-1857 / DSM 23137 / MP5ACTX8</strain>
    </source>
</reference>
<name>G8NS82_GRAMM</name>
<dbReference type="Pfam" id="PF00486">
    <property type="entry name" value="Trans_reg_C"/>
    <property type="match status" value="1"/>
</dbReference>
<evidence type="ECO:0000256" key="1">
    <source>
        <dbReference type="ARBA" id="ARBA00023125"/>
    </source>
</evidence>
<dbReference type="Pfam" id="PF13181">
    <property type="entry name" value="TPR_8"/>
    <property type="match status" value="1"/>
</dbReference>
<dbReference type="Gene3D" id="1.25.40.10">
    <property type="entry name" value="Tetratricopeptide repeat domain"/>
    <property type="match status" value="4"/>
</dbReference>
<dbReference type="SUPFAM" id="SSF48452">
    <property type="entry name" value="TPR-like"/>
    <property type="match status" value="2"/>
</dbReference>
<dbReference type="InterPro" id="IPR011990">
    <property type="entry name" value="TPR-like_helical_dom_sf"/>
</dbReference>
<feature type="DNA-binding region" description="OmpR/PhoB-type" evidence="3">
    <location>
        <begin position="1"/>
        <end position="83"/>
    </location>
</feature>
<dbReference type="RefSeq" id="WP_014266253.1">
    <property type="nucleotide sequence ID" value="NC_016631.1"/>
</dbReference>
<dbReference type="GO" id="GO:0006355">
    <property type="term" value="P:regulation of DNA-templated transcription"/>
    <property type="evidence" value="ECO:0007669"/>
    <property type="project" value="InterPro"/>
</dbReference>
<dbReference type="GO" id="GO:0000160">
    <property type="term" value="P:phosphorelay signal transduction system"/>
    <property type="evidence" value="ECO:0007669"/>
    <property type="project" value="InterPro"/>
</dbReference>
<keyword evidence="7" id="KW-1185">Reference proteome</keyword>
<keyword evidence="4" id="KW-1133">Transmembrane helix</keyword>
<dbReference type="STRING" id="682795.AciX8_3073"/>
<sequence length="747" mass="82760">MQNGERVKLQEQPLQILLRLLETPGELVSREKLWAQLWPDKTPEESDRSLRVAATKLRQALGDNSTSPRYIETVTRRGYQFIGKVTSVAAPAPAEESSQSLPDDQIQEQTQLPYRPALLVLLLILIALAFAGVWLYRWHRAKSLLSINDSDMIAVGGVTNATGDHYFDGVLSSALQAKLEESPYLNLVPAEKFRRLVPDSDVASQQDELQACVSLHAQVLLRGEILAQSPGYLLKVTVFQCSNGRALATQIDQAKTRDDVLQALNLASEQMRRTLNEPESSLQRFNVPLVQATTGSLGALKAFTQGEKKHLLGLESDSTEDYKLAIALDPEFALAYARLGSVYYNLEEYKVSQQFSQKAFDLREHATERERFYIVSRYYSGTGEIEPELQTLQLWRKIYPRDPIAANNLADMYLLLGEPEKALGLAETAVQLNPEMDHAYTNLASADLRTGKYAALNQLCNHPIPGKTDSVEFRVACFQGAFAQNDPAGMQAQLEKAKNDPAESEMLASAAWAALYRGQMSQANHLFSEAEQNARANHLGEFAAEVSLDQAALEADLGFPHQSQALARDASHQFPESPTVQAYAALALARSGDTSDALTAATHAAAQAPSDTVLNFAVLASVRAAMQVHKGDPAAAIRELEETRPFDFCSFMDLSPAYYRGEAYLQIRQFDKAAEEFKRVIGQQASFPESPYLVLSQLELGRTFQLREDRVHADLAYRAVADIWKGADPGFPPLQQLHAYQREMAKP</sequence>
<dbReference type="PANTHER" id="PTHR47691:SF3">
    <property type="entry name" value="HTH-TYPE TRANSCRIPTIONAL REGULATOR RV0890C-RELATED"/>
    <property type="match status" value="1"/>
</dbReference>
<dbReference type="SMART" id="SM00028">
    <property type="entry name" value="TPR"/>
    <property type="match status" value="5"/>
</dbReference>
<dbReference type="eggNOG" id="COG0457">
    <property type="taxonomic scope" value="Bacteria"/>
</dbReference>
<evidence type="ECO:0000256" key="3">
    <source>
        <dbReference type="PROSITE-ProRule" id="PRU01091"/>
    </source>
</evidence>
<dbReference type="SUPFAM" id="SSF46894">
    <property type="entry name" value="C-terminal effector domain of the bipartite response regulators"/>
    <property type="match status" value="1"/>
</dbReference>
<dbReference type="CDD" id="cd00383">
    <property type="entry name" value="trans_reg_C"/>
    <property type="match status" value="1"/>
</dbReference>
<dbReference type="Gene3D" id="1.10.10.10">
    <property type="entry name" value="Winged helix-like DNA-binding domain superfamily/Winged helix DNA-binding domain"/>
    <property type="match status" value="1"/>
</dbReference>
<accession>G8NS82</accession>
<feature type="repeat" description="TPR" evidence="2">
    <location>
        <begin position="403"/>
        <end position="436"/>
    </location>
</feature>
<evidence type="ECO:0000313" key="6">
    <source>
        <dbReference type="EMBL" id="AEU37376.1"/>
    </source>
</evidence>
<dbReference type="eggNOG" id="COG3710">
    <property type="taxonomic scope" value="Bacteria"/>
</dbReference>
<dbReference type="InterPro" id="IPR001867">
    <property type="entry name" value="OmpR/PhoB-type_DNA-bd"/>
</dbReference>
<proteinExistence type="predicted"/>
<keyword evidence="4" id="KW-0472">Membrane</keyword>
<dbReference type="InterPro" id="IPR019734">
    <property type="entry name" value="TPR_rpt"/>
</dbReference>
<feature type="repeat" description="TPR" evidence="2">
    <location>
        <begin position="333"/>
        <end position="366"/>
    </location>
</feature>
<keyword evidence="1 3" id="KW-0238">DNA-binding</keyword>
<dbReference type="PROSITE" id="PS50005">
    <property type="entry name" value="TPR"/>
    <property type="match status" value="2"/>
</dbReference>
<dbReference type="Proteomes" id="UP000007113">
    <property type="component" value="Chromosome"/>
</dbReference>
<dbReference type="GO" id="GO:0003677">
    <property type="term" value="F:DNA binding"/>
    <property type="evidence" value="ECO:0007669"/>
    <property type="project" value="UniProtKB-UniRule"/>
</dbReference>
<dbReference type="KEGG" id="gma:AciX8_3073"/>
<dbReference type="EMBL" id="CP003130">
    <property type="protein sequence ID" value="AEU37376.1"/>
    <property type="molecule type" value="Genomic_DNA"/>
</dbReference>
<dbReference type="InterPro" id="IPR016032">
    <property type="entry name" value="Sig_transdc_resp-reg_C-effctor"/>
</dbReference>
<dbReference type="AlphaFoldDB" id="G8NS82"/>
<keyword evidence="2" id="KW-0802">TPR repeat</keyword>
<keyword evidence="4" id="KW-0812">Transmembrane</keyword>
<evidence type="ECO:0000256" key="4">
    <source>
        <dbReference type="SAM" id="Phobius"/>
    </source>
</evidence>
<evidence type="ECO:0000313" key="7">
    <source>
        <dbReference type="Proteomes" id="UP000007113"/>
    </source>
</evidence>
<dbReference type="InterPro" id="IPR036388">
    <property type="entry name" value="WH-like_DNA-bd_sf"/>
</dbReference>
<organism evidence="6 7">
    <name type="scientific">Granulicella mallensis (strain ATCC BAA-1857 / DSM 23137 / MP5ACTX8)</name>
    <dbReference type="NCBI Taxonomy" id="682795"/>
    <lineage>
        <taxon>Bacteria</taxon>
        <taxon>Pseudomonadati</taxon>
        <taxon>Acidobacteriota</taxon>
        <taxon>Terriglobia</taxon>
        <taxon>Terriglobales</taxon>
        <taxon>Acidobacteriaceae</taxon>
        <taxon>Granulicella</taxon>
    </lineage>
</organism>
<evidence type="ECO:0000259" key="5">
    <source>
        <dbReference type="PROSITE" id="PS51755"/>
    </source>
</evidence>
<dbReference type="PANTHER" id="PTHR47691">
    <property type="entry name" value="REGULATOR-RELATED"/>
    <property type="match status" value="1"/>
</dbReference>
<gene>
    <name evidence="6" type="ordered locus">AciX8_3073</name>
</gene>
<feature type="domain" description="OmpR/PhoB-type" evidence="5">
    <location>
        <begin position="1"/>
        <end position="83"/>
    </location>
</feature>
<protein>
    <submittedName>
        <fullName evidence="6">Transcriptional regulator, CadC</fullName>
    </submittedName>
</protein>